<gene>
    <name evidence="10" type="ORF">RchiOBHm_Chr3g0475951</name>
</gene>
<dbReference type="EMBL" id="PDCK01000041">
    <property type="protein sequence ID" value="PRQ44140.1"/>
    <property type="molecule type" value="Genomic_DNA"/>
</dbReference>
<keyword evidence="4 9" id="KW-0812">Transmembrane</keyword>
<dbReference type="GO" id="GO:0015743">
    <property type="term" value="P:malate transport"/>
    <property type="evidence" value="ECO:0007669"/>
    <property type="project" value="InterPro"/>
</dbReference>
<dbReference type="AlphaFoldDB" id="A0A2P6RCK1"/>
<feature type="transmembrane region" description="Helical" evidence="9">
    <location>
        <begin position="138"/>
        <end position="157"/>
    </location>
</feature>
<dbReference type="GO" id="GO:0034220">
    <property type="term" value="P:monoatomic ion transmembrane transport"/>
    <property type="evidence" value="ECO:0007669"/>
    <property type="project" value="UniProtKB-KW"/>
</dbReference>
<keyword evidence="8" id="KW-0407">Ion channel</keyword>
<feature type="transmembrane region" description="Helical" evidence="9">
    <location>
        <begin position="80"/>
        <end position="100"/>
    </location>
</feature>
<dbReference type="InterPro" id="IPR020966">
    <property type="entry name" value="ALMT"/>
</dbReference>
<keyword evidence="5 9" id="KW-1133">Transmembrane helix</keyword>
<sequence length="485" mass="52841">MEIINDQLAGGEHRKARVFERAWSWVQALPGKLKNKVTKVAKNTIKLGKDDPRRVIHSLKVAMALTLVSLLYYWRALYDGLGVAGMWAVLTVVVVFEFTVGATLSKGLNRSFATLLAGALGIGANHLAGLFGEQGEPIILGVLVFLLAAASTFSRFFPRIKARYDYGVLIFILTFSMVTVSGYRVEGLLEMADQRLVTVLIGGGTCIIIAIFLCPVWAGEDLHNLIASNTDKLANYLEGIGGGEYFQLPKDGKSTKVIKNDGYKSVLNSKTTEDSWANFARWEPGHGRFKFCHPWKQYLKIGALVRQCAYQIDTLNGHINSDVHVPQEFLQIVQASCITMSTESGKALKALGTAIKTMKDPKSACQHLETSKNAVEDLHIALKAASLENADVLAIIPAATVASILVEIVKCVEKISTSVHELSQQAHFKVAEPTVSPENKPQLLHRGSINPLLLDDGDDSAHVVITVDEMGSQKFSSGAKSPKTK</sequence>
<feature type="transmembrane region" description="Helical" evidence="9">
    <location>
        <begin position="196"/>
        <end position="218"/>
    </location>
</feature>
<feature type="transmembrane region" description="Helical" evidence="9">
    <location>
        <begin position="164"/>
        <end position="184"/>
    </location>
</feature>
<dbReference type="Proteomes" id="UP000238479">
    <property type="component" value="Chromosome 3"/>
</dbReference>
<dbReference type="OrthoDB" id="68611at2759"/>
<keyword evidence="7 9" id="KW-0472">Membrane</keyword>
<evidence type="ECO:0000256" key="5">
    <source>
        <dbReference type="ARBA" id="ARBA00022989"/>
    </source>
</evidence>
<dbReference type="Pfam" id="PF11744">
    <property type="entry name" value="ALMT"/>
    <property type="match status" value="1"/>
</dbReference>
<keyword evidence="3" id="KW-0813">Transport</keyword>
<organism evidence="10 11">
    <name type="scientific">Rosa chinensis</name>
    <name type="common">China rose</name>
    <dbReference type="NCBI Taxonomy" id="74649"/>
    <lineage>
        <taxon>Eukaryota</taxon>
        <taxon>Viridiplantae</taxon>
        <taxon>Streptophyta</taxon>
        <taxon>Embryophyta</taxon>
        <taxon>Tracheophyta</taxon>
        <taxon>Spermatophyta</taxon>
        <taxon>Magnoliopsida</taxon>
        <taxon>eudicotyledons</taxon>
        <taxon>Gunneridae</taxon>
        <taxon>Pentapetalae</taxon>
        <taxon>rosids</taxon>
        <taxon>fabids</taxon>
        <taxon>Rosales</taxon>
        <taxon>Rosaceae</taxon>
        <taxon>Rosoideae</taxon>
        <taxon>Rosoideae incertae sedis</taxon>
        <taxon>Rosa</taxon>
    </lineage>
</organism>
<dbReference type="OMA" id="CTTIFVM"/>
<evidence type="ECO:0000256" key="6">
    <source>
        <dbReference type="ARBA" id="ARBA00023065"/>
    </source>
</evidence>
<dbReference type="PANTHER" id="PTHR31086">
    <property type="entry name" value="ALUMINUM-ACTIVATED MALATE TRANSPORTER 10"/>
    <property type="match status" value="1"/>
</dbReference>
<dbReference type="Gramene" id="PRQ44140">
    <property type="protein sequence ID" value="PRQ44140"/>
    <property type="gene ID" value="RchiOBHm_Chr3g0475951"/>
</dbReference>
<reference evidence="10 11" key="1">
    <citation type="journal article" date="2018" name="Nat. Genet.">
        <title>The Rosa genome provides new insights in the design of modern roses.</title>
        <authorList>
            <person name="Bendahmane M."/>
        </authorList>
    </citation>
    <scope>NUCLEOTIDE SEQUENCE [LARGE SCALE GENOMIC DNA]</scope>
    <source>
        <strain evidence="11">cv. Old Blush</strain>
    </source>
</reference>
<evidence type="ECO:0000256" key="8">
    <source>
        <dbReference type="ARBA" id="ARBA00023303"/>
    </source>
</evidence>
<evidence type="ECO:0000256" key="4">
    <source>
        <dbReference type="ARBA" id="ARBA00022692"/>
    </source>
</evidence>
<evidence type="ECO:0000313" key="11">
    <source>
        <dbReference type="Proteomes" id="UP000238479"/>
    </source>
</evidence>
<name>A0A2P6RCK1_ROSCH</name>
<evidence type="ECO:0000313" key="10">
    <source>
        <dbReference type="EMBL" id="PRQ44140.1"/>
    </source>
</evidence>
<evidence type="ECO:0000256" key="7">
    <source>
        <dbReference type="ARBA" id="ARBA00023136"/>
    </source>
</evidence>
<dbReference type="GO" id="GO:0016020">
    <property type="term" value="C:membrane"/>
    <property type="evidence" value="ECO:0007669"/>
    <property type="project" value="UniProtKB-SubCell"/>
</dbReference>
<evidence type="ECO:0000256" key="2">
    <source>
        <dbReference type="ARBA" id="ARBA00007079"/>
    </source>
</evidence>
<protein>
    <submittedName>
        <fullName evidence="10">Putative aluminum-activated malate transporter</fullName>
    </submittedName>
</protein>
<feature type="transmembrane region" description="Helical" evidence="9">
    <location>
        <begin position="112"/>
        <end position="132"/>
    </location>
</feature>
<proteinExistence type="inferred from homology"/>
<evidence type="ECO:0000256" key="9">
    <source>
        <dbReference type="SAM" id="Phobius"/>
    </source>
</evidence>
<keyword evidence="6" id="KW-0406">Ion transport</keyword>
<comment type="subcellular location">
    <subcellularLocation>
        <location evidence="1">Membrane</location>
        <topology evidence="1">Multi-pass membrane protein</topology>
    </subcellularLocation>
</comment>
<evidence type="ECO:0000256" key="3">
    <source>
        <dbReference type="ARBA" id="ARBA00022448"/>
    </source>
</evidence>
<comment type="similarity">
    <text evidence="2">Belongs to the aromatic acid exporter (TC 2.A.85) family.</text>
</comment>
<dbReference type="STRING" id="74649.A0A2P6RCK1"/>
<keyword evidence="11" id="KW-1185">Reference proteome</keyword>
<evidence type="ECO:0000256" key="1">
    <source>
        <dbReference type="ARBA" id="ARBA00004141"/>
    </source>
</evidence>
<comment type="caution">
    <text evidence="10">The sequence shown here is derived from an EMBL/GenBank/DDBJ whole genome shotgun (WGS) entry which is preliminary data.</text>
</comment>
<accession>A0A2P6RCK1</accession>
<feature type="transmembrane region" description="Helical" evidence="9">
    <location>
        <begin position="55"/>
        <end position="74"/>
    </location>
</feature>